<accession>A0A1H1QK41</accession>
<sequence length="435" mass="46738">MTIGDSTMTRRTLLATSGLAASAVALGGCAKGDDKVNADAAAASGSISTAAWDDSVGDLLKGPIAEAFSKKSGIKVKPQASVGFDDYQTRFRTLLAGGHPPDVMRLNDDFLPEVSDKSLGADLAPYFSKSGLKEDDFFPIFTWSKLPSGQRGLVVASQVRLLFYNKTMFQEAGVDLPPSDWVADGWTWDDFLAAAKALTKGSDQFGASIIQDTGYEEIWSRNNGGPGTYSEDGLKFTLAGAQGVEAVQWVADLSLKHKVQPSWGDLKPDQAAERMFIAGKLGMILNTSSSVSYYNDNVKDFEWEIAPIPANVHQYQQGSIVLYIIPEAAKKQDDAWEYLNYAIGEDGGRMVAEAGVAVPVNKKAAESLKSPGKYPKNMDLLVSGSEQSKIVNYTKASSEAVSLYRPQLERAYTGEITAQQALSGIRGQVEAALKG</sequence>
<name>A0A1H1QK41_9ACTN</name>
<gene>
    <name evidence="1" type="ORF">SAMN04489812_1299</name>
</gene>
<dbReference type="OrthoDB" id="7918484at2"/>
<dbReference type="RefSeq" id="WP_091521661.1">
    <property type="nucleotide sequence ID" value="NZ_LT629772.1"/>
</dbReference>
<dbReference type="InterPro" id="IPR006311">
    <property type="entry name" value="TAT_signal"/>
</dbReference>
<dbReference type="Proteomes" id="UP000199103">
    <property type="component" value="Chromosome I"/>
</dbReference>
<evidence type="ECO:0000313" key="2">
    <source>
        <dbReference type="Proteomes" id="UP000199103"/>
    </source>
</evidence>
<dbReference type="SUPFAM" id="SSF53850">
    <property type="entry name" value="Periplasmic binding protein-like II"/>
    <property type="match status" value="1"/>
</dbReference>
<proteinExistence type="predicted"/>
<dbReference type="PANTHER" id="PTHR43649:SF12">
    <property type="entry name" value="DIACETYLCHITOBIOSE BINDING PROTEIN DASA"/>
    <property type="match status" value="1"/>
</dbReference>
<dbReference type="AlphaFoldDB" id="A0A1H1QK41"/>
<dbReference type="InterPro" id="IPR006059">
    <property type="entry name" value="SBP"/>
</dbReference>
<dbReference type="PANTHER" id="PTHR43649">
    <property type="entry name" value="ARABINOSE-BINDING PROTEIN-RELATED"/>
    <property type="match status" value="1"/>
</dbReference>
<reference evidence="1 2" key="1">
    <citation type="submission" date="2016-10" db="EMBL/GenBank/DDBJ databases">
        <authorList>
            <person name="de Groot N.N."/>
        </authorList>
    </citation>
    <scope>NUCLEOTIDE SEQUENCE [LARGE SCALE GENOMIC DNA]</scope>
    <source>
        <strain evidence="1 2">DSM 21800</strain>
    </source>
</reference>
<evidence type="ECO:0000313" key="1">
    <source>
        <dbReference type="EMBL" id="SDS23832.1"/>
    </source>
</evidence>
<dbReference type="STRING" id="630515.SAMN04489812_1299"/>
<keyword evidence="2" id="KW-1185">Reference proteome</keyword>
<dbReference type="Gene3D" id="3.40.190.10">
    <property type="entry name" value="Periplasmic binding protein-like II"/>
    <property type="match status" value="1"/>
</dbReference>
<dbReference type="InterPro" id="IPR050490">
    <property type="entry name" value="Bact_solute-bd_prot1"/>
</dbReference>
<dbReference type="EMBL" id="LT629772">
    <property type="protein sequence ID" value="SDS23832.1"/>
    <property type="molecule type" value="Genomic_DNA"/>
</dbReference>
<organism evidence="1 2">
    <name type="scientific">Microlunatus soli</name>
    <dbReference type="NCBI Taxonomy" id="630515"/>
    <lineage>
        <taxon>Bacteria</taxon>
        <taxon>Bacillati</taxon>
        <taxon>Actinomycetota</taxon>
        <taxon>Actinomycetes</taxon>
        <taxon>Propionibacteriales</taxon>
        <taxon>Propionibacteriaceae</taxon>
        <taxon>Microlunatus</taxon>
    </lineage>
</organism>
<protein>
    <submittedName>
        <fullName evidence="1">ABC-type glycerol-3-phosphate transport system, substrate-binding protein</fullName>
    </submittedName>
</protein>
<dbReference type="PROSITE" id="PS51318">
    <property type="entry name" value="TAT"/>
    <property type="match status" value="1"/>
</dbReference>
<dbReference type="Pfam" id="PF13416">
    <property type="entry name" value="SBP_bac_8"/>
    <property type="match status" value="1"/>
</dbReference>